<organism evidence="1 2">
    <name type="scientific">Enterobacter asburiae</name>
    <dbReference type="NCBI Taxonomy" id="61645"/>
    <lineage>
        <taxon>Bacteria</taxon>
        <taxon>Pseudomonadati</taxon>
        <taxon>Pseudomonadota</taxon>
        <taxon>Gammaproteobacteria</taxon>
        <taxon>Enterobacterales</taxon>
        <taxon>Enterobacteriaceae</taxon>
        <taxon>Enterobacter</taxon>
        <taxon>Enterobacter cloacae complex</taxon>
    </lineage>
</organism>
<comment type="caution">
    <text evidence="1">The sequence shown here is derived from an EMBL/GenBank/DDBJ whole genome shotgun (WGS) entry which is preliminary data.</text>
</comment>
<evidence type="ECO:0000313" key="1">
    <source>
        <dbReference type="EMBL" id="OEH14218.1"/>
    </source>
</evidence>
<protein>
    <submittedName>
        <fullName evidence="1">Uncharacterized protein</fullName>
    </submittedName>
</protein>
<reference evidence="1 2" key="1">
    <citation type="submission" date="2016-04" db="EMBL/GenBank/DDBJ databases">
        <authorList>
            <person name="Osei Sekyere J."/>
            <person name="Sivertsen A."/>
            <person name="Pedersen A.T."/>
            <person name="Sundsfjord A."/>
        </authorList>
    </citation>
    <scope>NUCLEOTIDE SEQUENCE [LARGE SCALE GENOMIC DNA]</scope>
    <source>
        <strain evidence="1 2">ST435:939705067</strain>
    </source>
</reference>
<dbReference type="AlphaFoldDB" id="A0AB36FEZ6"/>
<dbReference type="Proteomes" id="UP000050495">
    <property type="component" value="Unassembled WGS sequence"/>
</dbReference>
<accession>A0AB36FEZ6</accession>
<name>A0AB36FEZ6_ENTAS</name>
<dbReference type="EMBL" id="LJEY02000173">
    <property type="protein sequence ID" value="OEH14218.1"/>
    <property type="molecule type" value="Genomic_DNA"/>
</dbReference>
<proteinExistence type="predicted"/>
<gene>
    <name evidence="1" type="ORF">AN696_0217755</name>
</gene>
<sequence length="162" mass="18307">MLLDNLKIPLAVGPINQEDYVILTSGYSELEWGNGFCTHGNKDEKFEFCLKLLSGPMKHIPAGAALCTYDEATKTIEIHFVESFVRGNKEHPLYGQMFTVTLWAVYLFGTAVDCQEIRIPDAVNQKVVDHYKKYGFEGNLNLLTAPFATLGDVVRRYIKITR</sequence>
<evidence type="ECO:0000313" key="2">
    <source>
        <dbReference type="Proteomes" id="UP000050495"/>
    </source>
</evidence>